<name>W4VKH6_9BACI</name>
<accession>W4VKH6</accession>
<evidence type="ECO:0000259" key="1">
    <source>
        <dbReference type="Pfam" id="PF01243"/>
    </source>
</evidence>
<dbReference type="AlphaFoldDB" id="W4VKH6"/>
<dbReference type="Gene3D" id="2.30.110.10">
    <property type="entry name" value="Electron Transport, Fmn-binding Protein, Chain A"/>
    <property type="match status" value="1"/>
</dbReference>
<dbReference type="PANTHER" id="PTHR34818">
    <property type="entry name" value="PROTEIN BLI-3"/>
    <property type="match status" value="1"/>
</dbReference>
<dbReference type="Pfam" id="PF01243">
    <property type="entry name" value="PNPOx_N"/>
    <property type="match status" value="1"/>
</dbReference>
<dbReference type="OrthoDB" id="5431160at2"/>
<protein>
    <submittedName>
        <fullName evidence="2">General stress protein 26</fullName>
    </submittedName>
</protein>
<dbReference type="STRING" id="1298598.JCM21714_2341"/>
<proteinExistence type="predicted"/>
<dbReference type="eggNOG" id="COG3871">
    <property type="taxonomic scope" value="Bacteria"/>
</dbReference>
<organism evidence="2 3">
    <name type="scientific">Gracilibacillus boraciitolerans JCM 21714</name>
    <dbReference type="NCBI Taxonomy" id="1298598"/>
    <lineage>
        <taxon>Bacteria</taxon>
        <taxon>Bacillati</taxon>
        <taxon>Bacillota</taxon>
        <taxon>Bacilli</taxon>
        <taxon>Bacillales</taxon>
        <taxon>Bacillaceae</taxon>
        <taxon>Gracilibacillus</taxon>
    </lineage>
</organism>
<gene>
    <name evidence="2" type="ORF">JCM21714_2341</name>
</gene>
<keyword evidence="3" id="KW-1185">Reference proteome</keyword>
<dbReference type="InterPro" id="IPR012349">
    <property type="entry name" value="Split_barrel_FMN-bd"/>
</dbReference>
<feature type="domain" description="Pyridoxamine 5'-phosphate oxidase N-terminal" evidence="1">
    <location>
        <begin position="8"/>
        <end position="126"/>
    </location>
</feature>
<evidence type="ECO:0000313" key="3">
    <source>
        <dbReference type="Proteomes" id="UP000019102"/>
    </source>
</evidence>
<comment type="caution">
    <text evidence="2">The sequence shown here is derived from an EMBL/GenBank/DDBJ whole genome shotgun (WGS) entry which is preliminary data.</text>
</comment>
<dbReference type="InterPro" id="IPR011576">
    <property type="entry name" value="Pyridox_Oxase_N"/>
</dbReference>
<dbReference type="EMBL" id="BAVS01000011">
    <property type="protein sequence ID" value="GAE93274.1"/>
    <property type="molecule type" value="Genomic_DNA"/>
</dbReference>
<dbReference type="PANTHER" id="PTHR34818:SF1">
    <property type="entry name" value="PROTEIN BLI-3"/>
    <property type="match status" value="1"/>
</dbReference>
<dbReference type="Proteomes" id="UP000019102">
    <property type="component" value="Unassembled WGS sequence"/>
</dbReference>
<reference evidence="2 3" key="1">
    <citation type="journal article" date="2014" name="Genome Announc.">
        <title>Draft Genome Sequence of the Boron-Tolerant and Moderately Halotolerant Bacterium Gracilibacillus boraciitolerans JCM 21714T.</title>
        <authorList>
            <person name="Ahmed I."/>
            <person name="Oshima K."/>
            <person name="Suda W."/>
            <person name="Kitamura K."/>
            <person name="Iida T."/>
            <person name="Ohmori Y."/>
            <person name="Fujiwara T."/>
            <person name="Hattori M."/>
            <person name="Ohkuma M."/>
        </authorList>
    </citation>
    <scope>NUCLEOTIDE SEQUENCE [LARGE SCALE GENOMIC DNA]</scope>
    <source>
        <strain evidence="2 3">JCM 21714</strain>
    </source>
</reference>
<dbReference type="InterPro" id="IPR052917">
    <property type="entry name" value="Stress-Dev_Protein"/>
</dbReference>
<dbReference type="RefSeq" id="WP_035723476.1">
    <property type="nucleotide sequence ID" value="NZ_BAVS01000011.1"/>
</dbReference>
<dbReference type="SUPFAM" id="SSF50475">
    <property type="entry name" value="FMN-binding split barrel"/>
    <property type="match status" value="1"/>
</dbReference>
<evidence type="ECO:0000313" key="2">
    <source>
        <dbReference type="EMBL" id="GAE93274.1"/>
    </source>
</evidence>
<sequence length="142" mass="16659">MNKEQVIDEIKNILDVSMVGVLSTAHNNLPKSRYMTFYHDEEILYTKTNKDSFKVEEIERNPHVYILLGYEETKNRSYVEFAGKAEIVEDPETIDWLWNKQDKSFFESKEDPNLTVLKIRPTEIKVLNDNNIDTPVAVDFTK</sequence>